<keyword evidence="1" id="KW-0812">Transmembrane</keyword>
<dbReference type="NCBIfam" id="TIGR01218">
    <property type="entry name" value="Gpos_tandem_5TM"/>
    <property type="match status" value="1"/>
</dbReference>
<feature type="transmembrane region" description="Helical" evidence="1">
    <location>
        <begin position="99"/>
        <end position="120"/>
    </location>
</feature>
<keyword evidence="3" id="KW-1185">Reference proteome</keyword>
<feature type="transmembrane region" description="Helical" evidence="1">
    <location>
        <begin position="151"/>
        <end position="173"/>
    </location>
</feature>
<gene>
    <name evidence="2" type="ORF">IC602_00310</name>
</gene>
<dbReference type="Proteomes" id="UP000621631">
    <property type="component" value="Unassembled WGS sequence"/>
</dbReference>
<organism evidence="2 3">
    <name type="scientific">Virgibacillus halodenitrificans</name>
    <name type="common">Bacillus halodenitrificans</name>
    <dbReference type="NCBI Taxonomy" id="1482"/>
    <lineage>
        <taxon>Bacteria</taxon>
        <taxon>Bacillati</taxon>
        <taxon>Bacillota</taxon>
        <taxon>Bacilli</taxon>
        <taxon>Bacillales</taxon>
        <taxon>Bacillaceae</taxon>
        <taxon>Virgibacillus</taxon>
    </lineage>
</organism>
<keyword evidence="1" id="KW-0472">Membrane</keyword>
<keyword evidence="1" id="KW-1133">Transmembrane helix</keyword>
<evidence type="ECO:0000313" key="3">
    <source>
        <dbReference type="Proteomes" id="UP000621631"/>
    </source>
</evidence>
<feature type="transmembrane region" description="Helical" evidence="1">
    <location>
        <begin position="72"/>
        <end position="93"/>
    </location>
</feature>
<dbReference type="InterPro" id="IPR005915">
    <property type="entry name" value="Tandem_5TM"/>
</dbReference>
<evidence type="ECO:0000313" key="2">
    <source>
        <dbReference type="EMBL" id="MBD1221049.1"/>
    </source>
</evidence>
<dbReference type="EMBL" id="JACWEZ010000001">
    <property type="protein sequence ID" value="MBD1221049.1"/>
    <property type="molecule type" value="Genomic_DNA"/>
</dbReference>
<feature type="transmembrane region" description="Helical" evidence="1">
    <location>
        <begin position="179"/>
        <end position="202"/>
    </location>
</feature>
<protein>
    <submittedName>
        <fullName evidence="2">DUF443 family protein</fullName>
    </submittedName>
</protein>
<evidence type="ECO:0000256" key="1">
    <source>
        <dbReference type="SAM" id="Phobius"/>
    </source>
</evidence>
<dbReference type="RefSeq" id="WP_189776428.1">
    <property type="nucleotide sequence ID" value="NZ_JACWEZ010000001.1"/>
</dbReference>
<proteinExistence type="predicted"/>
<sequence>MYGDIKGVYKNPRYRILSMDNSSYIMDVGDSLWKIFIPFVYWFLPHTVYKIEDYQIVEKLISPSVKQSNTRPIFGTGISILIASLITPFINFFDIPTSLTFNISVIVFLLIVSFIFLSYLNKMFQRHLNSKVNINEFQKSKLLVRPKSLKYIIKFLFSYFFILLFIVMGSSIYLIHGNALVLVITLFLLAFLFLISLLAIPVGKVISHSIHKEN</sequence>
<accession>A0ABR7VGG5</accession>
<dbReference type="Pfam" id="PF04276">
    <property type="entry name" value="DUF443"/>
    <property type="match status" value="1"/>
</dbReference>
<reference evidence="2 3" key="1">
    <citation type="submission" date="2020-09" db="EMBL/GenBank/DDBJ databases">
        <title>Draft Genome Sequences of Oil-Oxidizing Bacteria Halomonas titanicae, Marinobacter lutaoensis, and Virgibacillus halodenitrificans Isolated from Highly Saline Environments.</title>
        <authorList>
            <person name="Grouzdev D.S."/>
            <person name="Sokolova D.S."/>
            <person name="Semenova E.M."/>
            <person name="Borzenkov I.A."/>
            <person name="Bidzhieva S.K."/>
            <person name="Poltaraus A.B."/>
            <person name="Nazina T.N."/>
        </authorList>
    </citation>
    <scope>NUCLEOTIDE SEQUENCE [LARGE SCALE GENOMIC DNA]</scope>
    <source>
        <strain evidence="2 3">VKM B-3472D</strain>
    </source>
</reference>
<comment type="caution">
    <text evidence="2">The sequence shown here is derived from an EMBL/GenBank/DDBJ whole genome shotgun (WGS) entry which is preliminary data.</text>
</comment>
<name>A0ABR7VGG5_VIRHA</name>